<accession>A0ABR5SQ56</accession>
<sequence length="163" mass="19155">MSGKEIAKNPFNCPKGMLHMDERLQFDGTQLTFHTALEEEKRQLIAWHFKSSWLELQQAVRLTTLSSDNKFEQFLFPVDRPLGQTLEIRVPRPENCYFYADLGIIKKVQTFVPVLRSNVLFICDDGSLMYSDWFSFQRYHASPPLLEHNAWWEFFTGYSLSAH</sequence>
<name>A0ABR5SQ56_9BACL</name>
<dbReference type="EMBL" id="LIPY01000120">
    <property type="protein sequence ID" value="KWX72284.1"/>
    <property type="molecule type" value="Genomic_DNA"/>
</dbReference>
<keyword evidence="2" id="KW-1185">Reference proteome</keyword>
<evidence type="ECO:0000313" key="1">
    <source>
        <dbReference type="EMBL" id="KWX72284.1"/>
    </source>
</evidence>
<dbReference type="Proteomes" id="UP000070252">
    <property type="component" value="Unassembled WGS sequence"/>
</dbReference>
<reference evidence="1 2" key="1">
    <citation type="submission" date="2015-08" db="EMBL/GenBank/DDBJ databases">
        <title>Genome of Paenibacillus jilunlii.</title>
        <authorList>
            <person name="Sant'Anna F.H."/>
            <person name="Ambrosini A."/>
            <person name="Souza R."/>
            <person name="Bach E."/>
            <person name="Fernandes G."/>
            <person name="Balsanelli E."/>
            <person name="Baura V.A."/>
            <person name="Pedrosa F.O."/>
            <person name="Souza E.M."/>
            <person name="Passaglia L."/>
        </authorList>
    </citation>
    <scope>NUCLEOTIDE SEQUENCE [LARGE SCALE GENOMIC DNA]</scope>
    <source>
        <strain evidence="1 2">DSM 23019</strain>
    </source>
</reference>
<comment type="caution">
    <text evidence="1">The sequence shown here is derived from an EMBL/GenBank/DDBJ whole genome shotgun (WGS) entry which is preliminary data.</text>
</comment>
<evidence type="ECO:0000313" key="2">
    <source>
        <dbReference type="Proteomes" id="UP000070252"/>
    </source>
</evidence>
<proteinExistence type="predicted"/>
<gene>
    <name evidence="1" type="ORF">AML91_20840</name>
</gene>
<organism evidence="1 2">
    <name type="scientific">Paenibacillus jilunlii</name>
    <dbReference type="NCBI Taxonomy" id="682956"/>
    <lineage>
        <taxon>Bacteria</taxon>
        <taxon>Bacillati</taxon>
        <taxon>Bacillota</taxon>
        <taxon>Bacilli</taxon>
        <taxon>Bacillales</taxon>
        <taxon>Paenibacillaceae</taxon>
        <taxon>Paenibacillus</taxon>
    </lineage>
</organism>
<protein>
    <submittedName>
        <fullName evidence="1">Uncharacterized protein</fullName>
    </submittedName>
</protein>